<proteinExistence type="predicted"/>
<sequence length="432" mass="47247">MDSARPAASSNVAVPPTTNELNPHEKAILLRKTRKLSRVFGEVPSSIQQASHFHPHAGVNGHTSSASSSSSSHRRSVSSLSTVASQSSSKRRQAVRKAPSQPNIRASVVAEADEPEPSPRLSSSQVAKDTESPSSPSSPAAITTGPASLDQIHRIRLAKLKRRLGEDALPSDILTPSRRQSKAADDLRFRKSLDTMPMTRSASRNSSVKHLRRTRSGLPDVPKKPEPPIDDPVAFHRRYVQNFGCEGRVTQASRNQTNQAIFDQEPPQYVDVVPKLPPVPSKPLATAEQQHPQSVGNMFTVAGAMGDDFDPPGAVTKEEHEAEPEPDRDDPVVSPESAELPSHVANAFQERRRRAAKLAQFFGVGYHDISSSLPISDLVSHSSYRPSPQSNPAVQVDITMKSRRFWGSGDERWTHKDADMVDVIDKLRDLRA</sequence>
<organism evidence="2 3">
    <name type="scientific">Marasmius crinis-equi</name>
    <dbReference type="NCBI Taxonomy" id="585013"/>
    <lineage>
        <taxon>Eukaryota</taxon>
        <taxon>Fungi</taxon>
        <taxon>Dikarya</taxon>
        <taxon>Basidiomycota</taxon>
        <taxon>Agaricomycotina</taxon>
        <taxon>Agaricomycetes</taxon>
        <taxon>Agaricomycetidae</taxon>
        <taxon>Agaricales</taxon>
        <taxon>Marasmiineae</taxon>
        <taxon>Marasmiaceae</taxon>
        <taxon>Marasmius</taxon>
    </lineage>
</organism>
<protein>
    <submittedName>
        <fullName evidence="2">Uncharacterized protein</fullName>
    </submittedName>
</protein>
<comment type="caution">
    <text evidence="2">The sequence shown here is derived from an EMBL/GenBank/DDBJ whole genome shotgun (WGS) entry which is preliminary data.</text>
</comment>
<gene>
    <name evidence="2" type="ORF">V5O48_001733</name>
</gene>
<dbReference type="Proteomes" id="UP001465976">
    <property type="component" value="Unassembled WGS sequence"/>
</dbReference>
<name>A0ABR3FXR2_9AGAR</name>
<feature type="region of interest" description="Disordered" evidence="1">
    <location>
        <begin position="307"/>
        <end position="340"/>
    </location>
</feature>
<feature type="region of interest" description="Disordered" evidence="1">
    <location>
        <begin position="162"/>
        <end position="232"/>
    </location>
</feature>
<evidence type="ECO:0000313" key="2">
    <source>
        <dbReference type="EMBL" id="KAL0580316.1"/>
    </source>
</evidence>
<feature type="compositionally biased region" description="Basic and acidic residues" evidence="1">
    <location>
        <begin position="316"/>
        <end position="331"/>
    </location>
</feature>
<reference evidence="2 3" key="1">
    <citation type="submission" date="2024-02" db="EMBL/GenBank/DDBJ databases">
        <title>A draft genome for the cacao thread blight pathogen Marasmius crinis-equi.</title>
        <authorList>
            <person name="Cohen S.P."/>
            <person name="Baruah I.K."/>
            <person name="Amoako-Attah I."/>
            <person name="Bukari Y."/>
            <person name="Meinhardt L.W."/>
            <person name="Bailey B.A."/>
        </authorList>
    </citation>
    <scope>NUCLEOTIDE SEQUENCE [LARGE SCALE GENOMIC DNA]</scope>
    <source>
        <strain evidence="2 3">GH-76</strain>
    </source>
</reference>
<evidence type="ECO:0000313" key="3">
    <source>
        <dbReference type="Proteomes" id="UP001465976"/>
    </source>
</evidence>
<accession>A0ABR3FXR2</accession>
<feature type="compositionally biased region" description="Basic and acidic residues" evidence="1">
    <location>
        <begin position="182"/>
        <end position="193"/>
    </location>
</feature>
<feature type="compositionally biased region" description="Low complexity" evidence="1">
    <location>
        <begin position="62"/>
        <end position="88"/>
    </location>
</feature>
<keyword evidence="3" id="KW-1185">Reference proteome</keyword>
<feature type="region of interest" description="Disordered" evidence="1">
    <location>
        <begin position="1"/>
        <end position="24"/>
    </location>
</feature>
<feature type="region of interest" description="Disordered" evidence="1">
    <location>
        <begin position="41"/>
        <end position="150"/>
    </location>
</feature>
<feature type="compositionally biased region" description="Polar residues" evidence="1">
    <location>
        <begin position="8"/>
        <end position="21"/>
    </location>
</feature>
<dbReference type="EMBL" id="JBAHYK010000034">
    <property type="protein sequence ID" value="KAL0580316.1"/>
    <property type="molecule type" value="Genomic_DNA"/>
</dbReference>
<evidence type="ECO:0000256" key="1">
    <source>
        <dbReference type="SAM" id="MobiDB-lite"/>
    </source>
</evidence>